<feature type="site" description="Stabilizes the basic form of H active site to accept a proton" evidence="7">
    <location>
        <position position="92"/>
    </location>
</feature>
<evidence type="ECO:0000256" key="8">
    <source>
        <dbReference type="RuleBase" id="RU000673"/>
    </source>
</evidence>
<dbReference type="CDD" id="cd00462">
    <property type="entry name" value="PTH"/>
    <property type="match status" value="1"/>
</dbReference>
<comment type="similarity">
    <text evidence="5 7 9">Belongs to the PTH family.</text>
</comment>
<sequence>MVKLIVGLGNPGPAYDKTRHNAGFWFVDRLASAHACVLREESRFHGRVGTIEAAEPIYLMEPLTFMNRSGLAVAAIARFYKIAPEHVLVVHDELDFEPGVVRIKRDGGHGGHNGLRDIMARLGSGKFMRLRIGIGRPVGPMAVADYVLAAPSAVDRQAIFGAIEKAAGCLPELLAGNVDQAMNRLHV</sequence>
<dbReference type="GO" id="GO:0000049">
    <property type="term" value="F:tRNA binding"/>
    <property type="evidence" value="ECO:0007669"/>
    <property type="project" value="UniProtKB-UniRule"/>
</dbReference>
<dbReference type="InterPro" id="IPR018171">
    <property type="entry name" value="Pept_tRNA_hydro_CS"/>
</dbReference>
<dbReference type="PANTHER" id="PTHR17224">
    <property type="entry name" value="PEPTIDYL-TRNA HYDROLASE"/>
    <property type="match status" value="1"/>
</dbReference>
<dbReference type="HAMAP" id="MF_00083">
    <property type="entry name" value="Pept_tRNA_hydro_bact"/>
    <property type="match status" value="1"/>
</dbReference>
<feature type="binding site" evidence="7">
    <location>
        <position position="15"/>
    </location>
    <ligand>
        <name>tRNA</name>
        <dbReference type="ChEBI" id="CHEBI:17843"/>
    </ligand>
</feature>
<comment type="subcellular location">
    <subcellularLocation>
        <location evidence="7">Cytoplasm</location>
    </subcellularLocation>
</comment>
<comment type="subunit">
    <text evidence="7">Monomer.</text>
</comment>
<evidence type="ECO:0000256" key="9">
    <source>
        <dbReference type="RuleBase" id="RU004320"/>
    </source>
</evidence>
<dbReference type="GO" id="GO:0006515">
    <property type="term" value="P:protein quality control for misfolded or incompletely synthesized proteins"/>
    <property type="evidence" value="ECO:0007669"/>
    <property type="project" value="UniProtKB-UniRule"/>
</dbReference>
<comment type="function">
    <text evidence="7">Hydrolyzes ribosome-free peptidyl-tRNAs (with 1 or more amino acids incorporated), which drop off the ribosome during protein synthesis, or as a result of ribosome stalling.</text>
</comment>
<proteinExistence type="inferred from homology"/>
<feature type="active site" description="Proton acceptor" evidence="7">
    <location>
        <position position="20"/>
    </location>
</feature>
<evidence type="ECO:0000256" key="2">
    <source>
        <dbReference type="ARBA" id="ARBA00022555"/>
    </source>
</evidence>
<dbReference type="EC" id="3.1.1.29" evidence="1 7"/>
<dbReference type="InterPro" id="IPR001328">
    <property type="entry name" value="Pept_tRNA_hydro"/>
</dbReference>
<evidence type="ECO:0000256" key="5">
    <source>
        <dbReference type="ARBA" id="ARBA00038063"/>
    </source>
</evidence>
<dbReference type="InterPro" id="IPR036416">
    <property type="entry name" value="Pept_tRNA_hydro_sf"/>
</dbReference>
<keyword evidence="11" id="KW-1185">Reference proteome</keyword>
<gene>
    <name evidence="7" type="primary">pth</name>
    <name evidence="10" type="ORF">GNH96_12705</name>
</gene>
<keyword evidence="2 7" id="KW-0820">tRNA-binding</keyword>
<evidence type="ECO:0000256" key="7">
    <source>
        <dbReference type="HAMAP-Rule" id="MF_00083"/>
    </source>
</evidence>
<dbReference type="Pfam" id="PF01195">
    <property type="entry name" value="Pept_tRNA_hydro"/>
    <property type="match status" value="1"/>
</dbReference>
<keyword evidence="3 7" id="KW-0378">Hydrolase</keyword>
<comment type="function">
    <text evidence="7">Catalyzes the release of premature peptidyl moieties from peptidyl-tRNA molecules trapped in stalled 50S ribosomal subunits, and thus maintains levels of free tRNAs and 50S ribosomes.</text>
</comment>
<feature type="binding site" evidence="7">
    <location>
        <position position="65"/>
    </location>
    <ligand>
        <name>tRNA</name>
        <dbReference type="ChEBI" id="CHEBI:17843"/>
    </ligand>
</feature>
<dbReference type="PROSITE" id="PS01196">
    <property type="entry name" value="PEPT_TRNA_HYDROL_2"/>
    <property type="match status" value="1"/>
</dbReference>
<keyword evidence="4 7" id="KW-0694">RNA-binding</keyword>
<dbReference type="Gene3D" id="3.40.50.1470">
    <property type="entry name" value="Peptidyl-tRNA hydrolase"/>
    <property type="match status" value="1"/>
</dbReference>
<dbReference type="GO" id="GO:0004045">
    <property type="term" value="F:peptidyl-tRNA hydrolase activity"/>
    <property type="evidence" value="ECO:0007669"/>
    <property type="project" value="UniProtKB-UniRule"/>
</dbReference>
<feature type="site" description="Discriminates between blocked and unblocked aminoacyl-tRNA" evidence="7">
    <location>
        <position position="10"/>
    </location>
</feature>
<feature type="binding site" evidence="7">
    <location>
        <position position="67"/>
    </location>
    <ligand>
        <name>tRNA</name>
        <dbReference type="ChEBI" id="CHEBI:17843"/>
    </ligand>
</feature>
<evidence type="ECO:0000256" key="3">
    <source>
        <dbReference type="ARBA" id="ARBA00022801"/>
    </source>
</evidence>
<dbReference type="PROSITE" id="PS01195">
    <property type="entry name" value="PEPT_TRNA_HYDROL_1"/>
    <property type="match status" value="1"/>
</dbReference>
<dbReference type="NCBIfam" id="TIGR00447">
    <property type="entry name" value="pth"/>
    <property type="match status" value="1"/>
</dbReference>
<dbReference type="GO" id="GO:0005737">
    <property type="term" value="C:cytoplasm"/>
    <property type="evidence" value="ECO:0007669"/>
    <property type="project" value="UniProtKB-SubCell"/>
</dbReference>
<dbReference type="Proteomes" id="UP000503004">
    <property type="component" value="Chromosome"/>
</dbReference>
<dbReference type="KEGG" id="metu:GNH96_12705"/>
<evidence type="ECO:0000313" key="11">
    <source>
        <dbReference type="Proteomes" id="UP000503004"/>
    </source>
</evidence>
<dbReference type="FunFam" id="3.40.50.1470:FF:000001">
    <property type="entry name" value="Peptidyl-tRNA hydrolase"/>
    <property type="match status" value="1"/>
</dbReference>
<accession>A0A858QAH9</accession>
<dbReference type="GO" id="GO:0072344">
    <property type="term" value="P:rescue of stalled ribosome"/>
    <property type="evidence" value="ECO:0007669"/>
    <property type="project" value="UniProtKB-UniRule"/>
</dbReference>
<evidence type="ECO:0000256" key="6">
    <source>
        <dbReference type="ARBA" id="ARBA00050038"/>
    </source>
</evidence>
<dbReference type="EMBL" id="CP046565">
    <property type="protein sequence ID" value="QJD30745.1"/>
    <property type="molecule type" value="Genomic_DNA"/>
</dbReference>
<feature type="binding site" evidence="7">
    <location>
        <position position="113"/>
    </location>
    <ligand>
        <name>tRNA</name>
        <dbReference type="ChEBI" id="CHEBI:17843"/>
    </ligand>
</feature>
<dbReference type="SUPFAM" id="SSF53178">
    <property type="entry name" value="Peptidyl-tRNA hydrolase-like"/>
    <property type="match status" value="1"/>
</dbReference>
<protein>
    <recommendedName>
        <fullName evidence="6 7">Peptidyl-tRNA hydrolase</fullName>
        <shortName evidence="7">Pth</shortName>
        <ecNumber evidence="1 7">3.1.1.29</ecNumber>
    </recommendedName>
</protein>
<keyword evidence="7" id="KW-0963">Cytoplasm</keyword>
<comment type="catalytic activity">
    <reaction evidence="7 8">
        <text>an N-acyl-L-alpha-aminoacyl-tRNA + H2O = an N-acyl-L-amino acid + a tRNA + H(+)</text>
        <dbReference type="Rhea" id="RHEA:54448"/>
        <dbReference type="Rhea" id="RHEA-COMP:10123"/>
        <dbReference type="Rhea" id="RHEA-COMP:13883"/>
        <dbReference type="ChEBI" id="CHEBI:15377"/>
        <dbReference type="ChEBI" id="CHEBI:15378"/>
        <dbReference type="ChEBI" id="CHEBI:59874"/>
        <dbReference type="ChEBI" id="CHEBI:78442"/>
        <dbReference type="ChEBI" id="CHEBI:138191"/>
        <dbReference type="EC" id="3.1.1.29"/>
    </reaction>
</comment>
<dbReference type="RefSeq" id="WP_169604021.1">
    <property type="nucleotide sequence ID" value="NZ_CP046565.1"/>
</dbReference>
<dbReference type="PANTHER" id="PTHR17224:SF1">
    <property type="entry name" value="PEPTIDYL-TRNA HYDROLASE"/>
    <property type="match status" value="1"/>
</dbReference>
<evidence type="ECO:0000256" key="1">
    <source>
        <dbReference type="ARBA" id="ARBA00013260"/>
    </source>
</evidence>
<dbReference type="AlphaFoldDB" id="A0A858QAH9"/>
<organism evidence="10 11">
    <name type="scientific">Methylococcus geothermalis</name>
    <dbReference type="NCBI Taxonomy" id="2681310"/>
    <lineage>
        <taxon>Bacteria</taxon>
        <taxon>Pseudomonadati</taxon>
        <taxon>Pseudomonadota</taxon>
        <taxon>Gammaproteobacteria</taxon>
        <taxon>Methylococcales</taxon>
        <taxon>Methylococcaceae</taxon>
        <taxon>Methylococcus</taxon>
    </lineage>
</organism>
<evidence type="ECO:0000256" key="4">
    <source>
        <dbReference type="ARBA" id="ARBA00022884"/>
    </source>
</evidence>
<name>A0A858QAH9_9GAMM</name>
<reference evidence="11" key="1">
    <citation type="submission" date="2019-12" db="EMBL/GenBank/DDBJ databases">
        <authorList>
            <person name="Awala S.I."/>
            <person name="Rhee S.K."/>
        </authorList>
    </citation>
    <scope>NUCLEOTIDE SEQUENCE [LARGE SCALE GENOMIC DNA]</scope>
    <source>
        <strain evidence="11">IM1</strain>
    </source>
</reference>
<evidence type="ECO:0000313" key="10">
    <source>
        <dbReference type="EMBL" id="QJD30745.1"/>
    </source>
</evidence>